<protein>
    <submittedName>
        <fullName evidence="2">Uncharacterized protein</fullName>
    </submittedName>
</protein>
<gene>
    <name evidence="2" type="ORF">DF185_08020</name>
</gene>
<evidence type="ECO:0000313" key="3">
    <source>
        <dbReference type="Proteomes" id="UP000248079"/>
    </source>
</evidence>
<proteinExistence type="predicted"/>
<evidence type="ECO:0000256" key="1">
    <source>
        <dbReference type="SAM" id="Phobius"/>
    </source>
</evidence>
<keyword evidence="3" id="KW-1185">Reference proteome</keyword>
<dbReference type="AlphaFoldDB" id="A0A2V3ZY72"/>
<sequence>MSERNHKFDKLYKLITNVYPKVIDLDEDNVKKLSRISMLDIEKYKSRDYLLLSITISLILGAIPFVLYESYVLSCFLEDYFFSNRIFIDETQIILISLGFGIASVFLIKTIFGKNDYADYYDGTPKYSSVYKYSRGEKKYRLFIFIVCYILLGILGNIIGLNLEFIREFIEGFSVFYLFLPIAILLTFLTAAVIIFVVNIPIEKLAPSKYSYSSNIRIEIIYHLLIVLENIENINKDSFLDHGDVINLSDKLLIISGLIRDYPEKLNENIIDNNLSHDFDKTANHFWSITVDFIKNQESNMDSLIKHLINYLNVFLKGNLSDLPKSESAPNKIGVKSVKYYHYIFLALYLTLPILVVVSLKLYTNVKIDDYIQSLLTVLYVIWAFVGIFSNPIIFTSENKDLMKDVIKTLIGKS</sequence>
<reference evidence="2 3" key="1">
    <citation type="submission" date="2018-05" db="EMBL/GenBank/DDBJ databases">
        <title>Marinifilum breve JC075T sp. nov., a marine bacterium isolated from Yongle Blue Hole in the South China Sea.</title>
        <authorList>
            <person name="Fu T."/>
        </authorList>
    </citation>
    <scope>NUCLEOTIDE SEQUENCE [LARGE SCALE GENOMIC DNA]</scope>
    <source>
        <strain evidence="2 3">JC075</strain>
    </source>
</reference>
<feature type="transmembrane region" description="Helical" evidence="1">
    <location>
        <begin position="340"/>
        <end position="360"/>
    </location>
</feature>
<organism evidence="2 3">
    <name type="scientific">Marinifilum breve</name>
    <dbReference type="NCBI Taxonomy" id="2184082"/>
    <lineage>
        <taxon>Bacteria</taxon>
        <taxon>Pseudomonadati</taxon>
        <taxon>Bacteroidota</taxon>
        <taxon>Bacteroidia</taxon>
        <taxon>Marinilabiliales</taxon>
        <taxon>Marinifilaceae</taxon>
    </lineage>
</organism>
<feature type="transmembrane region" description="Helical" evidence="1">
    <location>
        <begin position="372"/>
        <end position="394"/>
    </location>
</feature>
<comment type="caution">
    <text evidence="2">The sequence shown here is derived from an EMBL/GenBank/DDBJ whole genome shotgun (WGS) entry which is preliminary data.</text>
</comment>
<dbReference type="EMBL" id="QFLI01000003">
    <property type="protein sequence ID" value="PXY01422.1"/>
    <property type="molecule type" value="Genomic_DNA"/>
</dbReference>
<feature type="transmembrane region" description="Helical" evidence="1">
    <location>
        <begin position="175"/>
        <end position="200"/>
    </location>
</feature>
<accession>A0A2V3ZY72</accession>
<name>A0A2V3ZY72_9BACT</name>
<feature type="transmembrane region" description="Helical" evidence="1">
    <location>
        <begin position="93"/>
        <end position="112"/>
    </location>
</feature>
<keyword evidence="1" id="KW-0812">Transmembrane</keyword>
<dbReference type="Proteomes" id="UP000248079">
    <property type="component" value="Unassembled WGS sequence"/>
</dbReference>
<feature type="transmembrane region" description="Helical" evidence="1">
    <location>
        <begin position="49"/>
        <end position="73"/>
    </location>
</feature>
<evidence type="ECO:0000313" key="2">
    <source>
        <dbReference type="EMBL" id="PXY01422.1"/>
    </source>
</evidence>
<feature type="transmembrane region" description="Helical" evidence="1">
    <location>
        <begin position="142"/>
        <end position="163"/>
    </location>
</feature>
<keyword evidence="1" id="KW-0472">Membrane</keyword>
<keyword evidence="1" id="KW-1133">Transmembrane helix</keyword>
<dbReference type="RefSeq" id="WP_110360234.1">
    <property type="nucleotide sequence ID" value="NZ_QFLI01000003.1"/>
</dbReference>